<feature type="compositionally biased region" description="Low complexity" evidence="1">
    <location>
        <begin position="14"/>
        <end position="23"/>
    </location>
</feature>
<dbReference type="EMBL" id="BMVC01000001">
    <property type="protein sequence ID" value="GHC78414.1"/>
    <property type="molecule type" value="Genomic_DNA"/>
</dbReference>
<keyword evidence="2" id="KW-0472">Membrane</keyword>
<gene>
    <name evidence="3" type="ORF">GCM10010334_03640</name>
</gene>
<proteinExistence type="predicted"/>
<dbReference type="InterPro" id="IPR025443">
    <property type="entry name" value="DUF4307"/>
</dbReference>
<keyword evidence="2" id="KW-0812">Transmembrane</keyword>
<sequence length="149" mass="15809">MNAVRDGAPGGTPSGSSSGAPEGRYGRSADARADRKLKIIGSVLGVLLLLLIGWIGYGYISKQVISAEMIKFDLNSSQTEVRVHLEIRKDADATGTCTVRAIAESGAEVGRKDVRIDQKGQTRIDEIYPIRTTAKATSAELLSCTADGQ</sequence>
<organism evidence="3 4">
    <name type="scientific">Streptomyces finlayi</name>
    <dbReference type="NCBI Taxonomy" id="67296"/>
    <lineage>
        <taxon>Bacteria</taxon>
        <taxon>Bacillati</taxon>
        <taxon>Actinomycetota</taxon>
        <taxon>Actinomycetes</taxon>
        <taxon>Kitasatosporales</taxon>
        <taxon>Streptomycetaceae</taxon>
        <taxon>Streptomyces</taxon>
    </lineage>
</organism>
<comment type="caution">
    <text evidence="3">The sequence shown here is derived from an EMBL/GenBank/DDBJ whole genome shotgun (WGS) entry which is preliminary data.</text>
</comment>
<feature type="region of interest" description="Disordered" evidence="1">
    <location>
        <begin position="1"/>
        <end position="27"/>
    </location>
</feature>
<protein>
    <submittedName>
        <fullName evidence="3">Membrane protein</fullName>
    </submittedName>
</protein>
<feature type="transmembrane region" description="Helical" evidence="2">
    <location>
        <begin position="37"/>
        <end position="60"/>
    </location>
</feature>
<keyword evidence="2" id="KW-1133">Transmembrane helix</keyword>
<dbReference type="RefSeq" id="WP_189820875.1">
    <property type="nucleotide sequence ID" value="NZ_BMVC01000001.1"/>
</dbReference>
<dbReference type="Pfam" id="PF14155">
    <property type="entry name" value="DUF4307"/>
    <property type="match status" value="1"/>
</dbReference>
<dbReference type="AlphaFoldDB" id="A0A919C6K1"/>
<evidence type="ECO:0000313" key="3">
    <source>
        <dbReference type="EMBL" id="GHC78414.1"/>
    </source>
</evidence>
<evidence type="ECO:0000256" key="1">
    <source>
        <dbReference type="SAM" id="MobiDB-lite"/>
    </source>
</evidence>
<dbReference type="Proteomes" id="UP000638353">
    <property type="component" value="Unassembled WGS sequence"/>
</dbReference>
<evidence type="ECO:0000313" key="4">
    <source>
        <dbReference type="Proteomes" id="UP000638353"/>
    </source>
</evidence>
<evidence type="ECO:0000256" key="2">
    <source>
        <dbReference type="SAM" id="Phobius"/>
    </source>
</evidence>
<accession>A0A919C6K1</accession>
<name>A0A919C6K1_9ACTN</name>
<reference evidence="3" key="2">
    <citation type="submission" date="2020-09" db="EMBL/GenBank/DDBJ databases">
        <authorList>
            <person name="Sun Q."/>
            <person name="Ohkuma M."/>
        </authorList>
    </citation>
    <scope>NUCLEOTIDE SEQUENCE</scope>
    <source>
        <strain evidence="3">JCM 4637</strain>
    </source>
</reference>
<reference evidence="3" key="1">
    <citation type="journal article" date="2014" name="Int. J. Syst. Evol. Microbiol.">
        <title>Complete genome sequence of Corynebacterium casei LMG S-19264T (=DSM 44701T), isolated from a smear-ripened cheese.</title>
        <authorList>
            <consortium name="US DOE Joint Genome Institute (JGI-PGF)"/>
            <person name="Walter F."/>
            <person name="Albersmeier A."/>
            <person name="Kalinowski J."/>
            <person name="Ruckert C."/>
        </authorList>
    </citation>
    <scope>NUCLEOTIDE SEQUENCE</scope>
    <source>
        <strain evidence="3">JCM 4637</strain>
    </source>
</reference>